<sequence>MQAPEDSAAARGIATNQRSPTKLFLRVLDQFEFSVNREENLQSGHFFQNLGGGCITDDNESQHHVDLDLAPSESQQLGITSAPVISASTLQLPLQYEAPAAEYAETAVHSVSSHGRSFSVLTDGTSITHPRHDCGLDMDLFSGIDVSPVRVSELPSVDELDIFTSEIPQNGTGLEVDMLPLFPWRIEFSWEAGRLIYAGEHLIGQTLGASTADSVTLSDDTLAASIICVAGTATADADRDSLSSNRETPASQKAPCNDLAEEIWYEFRQKVINILDDHFWRTCGARNPRKESDKSCHTSGYLQSSGSSRGGNRISKSNGRTKKQQQQRKGSSGDDNNDEDSEEDNQSRPKNKNRQTKTAKVPVDCPFYKNNPFGFRLCTNAGFKRIQDLRAHLMDNHQQSHCESCLQILTVEQRLFHGPVCVGHYTHNVNFLTKEAIRRLRERADKDASLPEQWLRFYRIIFPDAKPPFPSPYVEPHRIQLIKFICNHLQEHSHTLLPRISQHYPPEQFCTGQTVQRQIDQGIKEGIAVLSHSLMTTNFPGFVTECPSSLNDMHQSDDVALPTRHDQGSDFGPFYQGTNFVPVPSQPFSYSSSCIDYNFNSAMNEVDQSGSHNHRTSAWNQEISVGEAFNEIQPLDGLSGSASIFNEGAANDSYPFFLEVPTAPHDQIIQPLLATSSDEVGPFSHMGVDAHMPDLGALLIAEPNPITNHFQHCLYDQPNFYSHYGTYNSFR</sequence>
<feature type="compositionally biased region" description="Acidic residues" evidence="1">
    <location>
        <begin position="335"/>
        <end position="344"/>
    </location>
</feature>
<dbReference type="OrthoDB" id="4161727at2759"/>
<proteinExistence type="predicted"/>
<dbReference type="AlphaFoldDB" id="A0A9P8RMS8"/>
<feature type="compositionally biased region" description="Low complexity" evidence="1">
    <location>
        <begin position="304"/>
        <end position="318"/>
    </location>
</feature>
<keyword evidence="3" id="KW-1185">Reference proteome</keyword>
<dbReference type="EMBL" id="JAGPXC010000010">
    <property type="protein sequence ID" value="KAH6646105.1"/>
    <property type="molecule type" value="Genomic_DNA"/>
</dbReference>
<dbReference type="PANTHER" id="PTHR38166">
    <property type="entry name" value="C2H2-TYPE DOMAIN-CONTAINING PROTEIN-RELATED"/>
    <property type="match status" value="1"/>
</dbReference>
<dbReference type="GeneID" id="70129764"/>
<feature type="region of interest" description="Disordered" evidence="1">
    <location>
        <begin position="287"/>
        <end position="358"/>
    </location>
</feature>
<organism evidence="2 3">
    <name type="scientific">Truncatella angustata</name>
    <dbReference type="NCBI Taxonomy" id="152316"/>
    <lineage>
        <taxon>Eukaryota</taxon>
        <taxon>Fungi</taxon>
        <taxon>Dikarya</taxon>
        <taxon>Ascomycota</taxon>
        <taxon>Pezizomycotina</taxon>
        <taxon>Sordariomycetes</taxon>
        <taxon>Xylariomycetidae</taxon>
        <taxon>Amphisphaeriales</taxon>
        <taxon>Sporocadaceae</taxon>
        <taxon>Truncatella</taxon>
    </lineage>
</organism>
<evidence type="ECO:0008006" key="4">
    <source>
        <dbReference type="Google" id="ProtNLM"/>
    </source>
</evidence>
<evidence type="ECO:0000313" key="3">
    <source>
        <dbReference type="Proteomes" id="UP000758603"/>
    </source>
</evidence>
<protein>
    <recommendedName>
        <fullName evidence="4">C2H2-type domain-containing protein</fullName>
    </recommendedName>
</protein>
<name>A0A9P8RMS8_9PEZI</name>
<evidence type="ECO:0000256" key="1">
    <source>
        <dbReference type="SAM" id="MobiDB-lite"/>
    </source>
</evidence>
<dbReference type="Proteomes" id="UP000758603">
    <property type="component" value="Unassembled WGS sequence"/>
</dbReference>
<accession>A0A9P8RMS8</accession>
<comment type="caution">
    <text evidence="2">The sequence shown here is derived from an EMBL/GenBank/DDBJ whole genome shotgun (WGS) entry which is preliminary data.</text>
</comment>
<dbReference type="RefSeq" id="XP_045952619.1">
    <property type="nucleotide sequence ID" value="XM_046100872.1"/>
</dbReference>
<evidence type="ECO:0000313" key="2">
    <source>
        <dbReference type="EMBL" id="KAH6646105.1"/>
    </source>
</evidence>
<reference evidence="2" key="1">
    <citation type="journal article" date="2021" name="Nat. Commun.">
        <title>Genetic determinants of endophytism in the Arabidopsis root mycobiome.</title>
        <authorList>
            <person name="Mesny F."/>
            <person name="Miyauchi S."/>
            <person name="Thiergart T."/>
            <person name="Pickel B."/>
            <person name="Atanasova L."/>
            <person name="Karlsson M."/>
            <person name="Huettel B."/>
            <person name="Barry K.W."/>
            <person name="Haridas S."/>
            <person name="Chen C."/>
            <person name="Bauer D."/>
            <person name="Andreopoulos W."/>
            <person name="Pangilinan J."/>
            <person name="LaButti K."/>
            <person name="Riley R."/>
            <person name="Lipzen A."/>
            <person name="Clum A."/>
            <person name="Drula E."/>
            <person name="Henrissat B."/>
            <person name="Kohler A."/>
            <person name="Grigoriev I.V."/>
            <person name="Martin F.M."/>
            <person name="Hacquard S."/>
        </authorList>
    </citation>
    <scope>NUCLEOTIDE SEQUENCE</scope>
    <source>
        <strain evidence="2">MPI-SDFR-AT-0073</strain>
    </source>
</reference>
<dbReference type="PANTHER" id="PTHR38166:SF1">
    <property type="entry name" value="C2H2-TYPE DOMAIN-CONTAINING PROTEIN"/>
    <property type="match status" value="1"/>
</dbReference>
<gene>
    <name evidence="2" type="ORF">BKA67DRAFT_541097</name>
</gene>